<evidence type="ECO:0000313" key="5">
    <source>
        <dbReference type="Proteomes" id="UP001150062"/>
    </source>
</evidence>
<dbReference type="Proteomes" id="UP001146793">
    <property type="component" value="Unassembled WGS sequence"/>
</dbReference>
<evidence type="ECO:0000313" key="2">
    <source>
        <dbReference type="EMBL" id="KAJ3437682.1"/>
    </source>
</evidence>
<keyword evidence="5" id="KW-1185">Reference proteome</keyword>
<name>A0AAV7Z6E9_9EUKA</name>
<reference evidence="3" key="1">
    <citation type="submission" date="2022-08" db="EMBL/GenBank/DDBJ databases">
        <title>Novel sulfate-reducing endosymbionts in the free-living metamonad Anaeramoeba.</title>
        <authorList>
            <person name="Jerlstrom-Hultqvist J."/>
            <person name="Cepicka I."/>
            <person name="Gallot-Lavallee L."/>
            <person name="Salas-Leiva D."/>
            <person name="Curtis B.A."/>
            <person name="Zahonova K."/>
            <person name="Pipaliya S."/>
            <person name="Dacks J."/>
            <person name="Roger A.J."/>
        </authorList>
    </citation>
    <scope>NUCLEOTIDE SEQUENCE</scope>
    <source>
        <strain evidence="3">Schooner1</strain>
    </source>
</reference>
<dbReference type="Gene3D" id="3.20.200.10">
    <property type="entry name" value="MHCK/EF2 kinase"/>
    <property type="match status" value="1"/>
</dbReference>
<comment type="caution">
    <text evidence="2">The sequence shown here is derived from an EMBL/GenBank/DDBJ whole genome shotgun (WGS) entry which is preliminary data.</text>
</comment>
<organism evidence="2 4">
    <name type="scientific">Anaeramoeba flamelloides</name>
    <dbReference type="NCBI Taxonomy" id="1746091"/>
    <lineage>
        <taxon>Eukaryota</taxon>
        <taxon>Metamonada</taxon>
        <taxon>Anaeramoebidae</taxon>
        <taxon>Anaeramoeba</taxon>
    </lineage>
</organism>
<evidence type="ECO:0000313" key="3">
    <source>
        <dbReference type="EMBL" id="KAJ6233445.1"/>
    </source>
</evidence>
<feature type="region of interest" description="Disordered" evidence="1">
    <location>
        <begin position="1"/>
        <end position="63"/>
    </location>
</feature>
<reference evidence="2" key="2">
    <citation type="submission" date="2022-08" db="EMBL/GenBank/DDBJ databases">
        <title>Novel sulphate-reducing endosymbionts in the free-living metamonad Anaeramoeba.</title>
        <authorList>
            <person name="Jerlstrom-Hultqvist J."/>
            <person name="Cepicka I."/>
            <person name="Gallot-Lavallee L."/>
            <person name="Salas-Leiva D."/>
            <person name="Curtis B.A."/>
            <person name="Zahonova K."/>
            <person name="Pipaliya S."/>
            <person name="Dacks J."/>
            <person name="Roger A.J."/>
        </authorList>
    </citation>
    <scope>NUCLEOTIDE SEQUENCE</scope>
    <source>
        <strain evidence="2">Busselton2</strain>
    </source>
</reference>
<evidence type="ECO:0008006" key="6">
    <source>
        <dbReference type="Google" id="ProtNLM"/>
    </source>
</evidence>
<dbReference type="EMBL" id="JANTQA010000033">
    <property type="protein sequence ID" value="KAJ3437682.1"/>
    <property type="molecule type" value="Genomic_DNA"/>
</dbReference>
<feature type="compositionally biased region" description="Acidic residues" evidence="1">
    <location>
        <begin position="12"/>
        <end position="22"/>
    </location>
</feature>
<feature type="compositionally biased region" description="Polar residues" evidence="1">
    <location>
        <begin position="25"/>
        <end position="34"/>
    </location>
</feature>
<protein>
    <recommendedName>
        <fullName evidence="6">Alpha-type protein kinase domain-containing protein</fullName>
    </recommendedName>
</protein>
<proteinExistence type="predicted"/>
<evidence type="ECO:0000313" key="4">
    <source>
        <dbReference type="Proteomes" id="UP001146793"/>
    </source>
</evidence>
<dbReference type="AlphaFoldDB" id="A0AAV7Z6E9"/>
<gene>
    <name evidence="2" type="ORF">M0812_16848</name>
    <name evidence="3" type="ORF">M0813_29750</name>
</gene>
<dbReference type="EMBL" id="JAOAOG010000276">
    <property type="protein sequence ID" value="KAJ6233445.1"/>
    <property type="molecule type" value="Genomic_DNA"/>
</dbReference>
<dbReference type="Proteomes" id="UP001150062">
    <property type="component" value="Unassembled WGS sequence"/>
</dbReference>
<feature type="compositionally biased region" description="Acidic residues" evidence="1">
    <location>
        <begin position="41"/>
        <end position="63"/>
    </location>
</feature>
<sequence>MTWRMVISSDSSDTEPEEDNYDYYDSNTQKNNYFDSYLDSYDYDDYDDYDDDDEDEDSRSDYDEDYESYEIQNEGNEIQNKSVQKKSTDENGSKVWEKNLLAKIYSLDESNLQTQKPNYTYIGSIRQNEIPTLKSSVGFEIESTFVSNNNKEITSRINILPPNDKEYFVLGKSYPRLNDSTEDHDIKKKQIKLFLFKEVIVSQLLRVFRKIVSKKICFQVNAPQLLLPDQEQAKYYFIRKQFPNFQSDSIRQLSNLDPNCSQHQIISCFAHFTYQFNCGTAYSLITEFDSINVINLQYYSCEETFYSNLIDQYKDFIVNHKCNPLCEHLRLLPVKTIRKDLEMQKAKRTVYRRFLKKSFRGLVNHPKLNYLQCKQSNCFEQVSTYHKNFENLKITCQNCLEMN</sequence>
<evidence type="ECO:0000256" key="1">
    <source>
        <dbReference type="SAM" id="MobiDB-lite"/>
    </source>
</evidence>
<accession>A0AAV7Z6E9</accession>